<organism evidence="1 2">
    <name type="scientific">Eleutherodactylus coqui</name>
    <name type="common">Puerto Rican coqui</name>
    <dbReference type="NCBI Taxonomy" id="57060"/>
    <lineage>
        <taxon>Eukaryota</taxon>
        <taxon>Metazoa</taxon>
        <taxon>Chordata</taxon>
        <taxon>Craniata</taxon>
        <taxon>Vertebrata</taxon>
        <taxon>Euteleostomi</taxon>
        <taxon>Amphibia</taxon>
        <taxon>Batrachia</taxon>
        <taxon>Anura</taxon>
        <taxon>Neobatrachia</taxon>
        <taxon>Hyloidea</taxon>
        <taxon>Eleutherodactylidae</taxon>
        <taxon>Eleutherodactylinae</taxon>
        <taxon>Eleutherodactylus</taxon>
        <taxon>Eleutherodactylus</taxon>
    </lineage>
</organism>
<dbReference type="AlphaFoldDB" id="A0A8J6FEL6"/>
<evidence type="ECO:0000313" key="1">
    <source>
        <dbReference type="EMBL" id="KAG9486189.1"/>
    </source>
</evidence>
<keyword evidence="2" id="KW-1185">Reference proteome</keyword>
<sequence>MFMYFCPNEGLLQKHSLVQSERKNSTADRSYVVESAAGMVCPLIYVINAAESCNTFKRQRAVKEQIAGSLHACKDELFVPGLCQLQNSFHYVWNGYYI</sequence>
<gene>
    <name evidence="1" type="ORF">GDO78_008987</name>
</gene>
<name>A0A8J6FEL6_ELECQ</name>
<dbReference type="Proteomes" id="UP000770717">
    <property type="component" value="Unassembled WGS sequence"/>
</dbReference>
<comment type="caution">
    <text evidence="1">The sequence shown here is derived from an EMBL/GenBank/DDBJ whole genome shotgun (WGS) entry which is preliminary data.</text>
</comment>
<proteinExistence type="predicted"/>
<dbReference type="EMBL" id="WNTK01000004">
    <property type="protein sequence ID" value="KAG9486189.1"/>
    <property type="molecule type" value="Genomic_DNA"/>
</dbReference>
<accession>A0A8J6FEL6</accession>
<evidence type="ECO:0000313" key="2">
    <source>
        <dbReference type="Proteomes" id="UP000770717"/>
    </source>
</evidence>
<reference evidence="1" key="1">
    <citation type="thesis" date="2020" institute="ProQuest LLC" country="789 East Eisenhower Parkway, Ann Arbor, MI, USA">
        <title>Comparative Genomics and Chromosome Evolution.</title>
        <authorList>
            <person name="Mudd A.B."/>
        </authorList>
    </citation>
    <scope>NUCLEOTIDE SEQUENCE</scope>
    <source>
        <strain evidence="1">HN-11 Male</strain>
        <tissue evidence="1">Kidney and liver</tissue>
    </source>
</reference>
<protein>
    <submittedName>
        <fullName evidence="1">Uncharacterized protein</fullName>
    </submittedName>
</protein>